<accession>Q22UK2</accession>
<dbReference type="GeneID" id="7840658"/>
<feature type="transmembrane region" description="Helical" evidence="1">
    <location>
        <begin position="36"/>
        <end position="57"/>
    </location>
</feature>
<gene>
    <name evidence="2" type="ORF">TTHERM_00554230</name>
</gene>
<dbReference type="KEGG" id="tet:TTHERM_00554230"/>
<keyword evidence="1" id="KW-1133">Transmembrane helix</keyword>
<evidence type="ECO:0000313" key="3">
    <source>
        <dbReference type="Proteomes" id="UP000009168"/>
    </source>
</evidence>
<keyword evidence="1 2" id="KW-0812">Transmembrane</keyword>
<dbReference type="AlphaFoldDB" id="Q22UK2"/>
<feature type="transmembrane region" description="Helical" evidence="1">
    <location>
        <begin position="165"/>
        <end position="190"/>
    </location>
</feature>
<dbReference type="PANTHER" id="PTHR11319">
    <property type="entry name" value="G PROTEIN-COUPLED RECEPTOR-RELATED"/>
    <property type="match status" value="1"/>
</dbReference>
<feature type="transmembrane region" description="Helical" evidence="1">
    <location>
        <begin position="109"/>
        <end position="127"/>
    </location>
</feature>
<sequence length="390" mass="46187">MISLLSCRQIGNNSYILSNINYTCNSDQYNFYSMSLVFPFLISWVIVIPFILLVHIYRNRSKLDSLFTNMKFGFLYREYKSNVYYWEFIKIAQKLSIILALNFYYQNVVIKGLLVILIITAYGIISNKLKPYKEDEQNYIDSLSTKVCALTIYLCLLMYQNDYKYLVIISVLMIFIINISFVCFILTRVFHGYKQKIQKIFEFLTIKVFKKQKQQQISKKQINPKLREKIRRSLINYCYLSLDKRQEIMFSVLNNQISQQFSAIKAQQNIQKLEQSQKQEFKFETQSPYIIPNQNSHSTLSIFKLNETQNQSDIISQYQKDQLIGLKIKSSNKRQSFIKKQKNKNLFDTNLSQAQSESYPDDINAIQMMDQSNPNFLPQFMQIQQTNSLK</sequence>
<keyword evidence="1" id="KW-0472">Membrane</keyword>
<dbReference type="EMBL" id="GG662828">
    <property type="protein sequence ID" value="EAR88968.2"/>
    <property type="molecule type" value="Genomic_DNA"/>
</dbReference>
<reference evidence="3" key="1">
    <citation type="journal article" date="2006" name="PLoS Biol.">
        <title>Macronuclear genome sequence of the ciliate Tetrahymena thermophila, a model eukaryote.</title>
        <authorList>
            <person name="Eisen J.A."/>
            <person name="Coyne R.S."/>
            <person name="Wu M."/>
            <person name="Wu D."/>
            <person name="Thiagarajan M."/>
            <person name="Wortman J.R."/>
            <person name="Badger J.H."/>
            <person name="Ren Q."/>
            <person name="Amedeo P."/>
            <person name="Jones K.M."/>
            <person name="Tallon L.J."/>
            <person name="Delcher A.L."/>
            <person name="Salzberg S.L."/>
            <person name="Silva J.C."/>
            <person name="Haas B.J."/>
            <person name="Majoros W.H."/>
            <person name="Farzad M."/>
            <person name="Carlton J.M."/>
            <person name="Smith R.K. Jr."/>
            <person name="Garg J."/>
            <person name="Pearlman R.E."/>
            <person name="Karrer K.M."/>
            <person name="Sun L."/>
            <person name="Manning G."/>
            <person name="Elde N.C."/>
            <person name="Turkewitz A.P."/>
            <person name="Asai D.J."/>
            <person name="Wilkes D.E."/>
            <person name="Wang Y."/>
            <person name="Cai H."/>
            <person name="Collins K."/>
            <person name="Stewart B.A."/>
            <person name="Lee S.R."/>
            <person name="Wilamowska K."/>
            <person name="Weinberg Z."/>
            <person name="Ruzzo W.L."/>
            <person name="Wloga D."/>
            <person name="Gaertig J."/>
            <person name="Frankel J."/>
            <person name="Tsao C.-C."/>
            <person name="Gorovsky M.A."/>
            <person name="Keeling P.J."/>
            <person name="Waller R.F."/>
            <person name="Patron N.J."/>
            <person name="Cherry J.M."/>
            <person name="Stover N.A."/>
            <person name="Krieger C.J."/>
            <person name="del Toro C."/>
            <person name="Ryder H.F."/>
            <person name="Williamson S.C."/>
            <person name="Barbeau R.A."/>
            <person name="Hamilton E.P."/>
            <person name="Orias E."/>
        </authorList>
    </citation>
    <scope>NUCLEOTIDE SEQUENCE [LARGE SCALE GENOMIC DNA]</scope>
    <source>
        <strain evidence="3">SB210</strain>
    </source>
</reference>
<dbReference type="InParanoid" id="Q22UK2"/>
<organism evidence="2 3">
    <name type="scientific">Tetrahymena thermophila (strain SB210)</name>
    <dbReference type="NCBI Taxonomy" id="312017"/>
    <lineage>
        <taxon>Eukaryota</taxon>
        <taxon>Sar</taxon>
        <taxon>Alveolata</taxon>
        <taxon>Ciliophora</taxon>
        <taxon>Intramacronucleata</taxon>
        <taxon>Oligohymenophorea</taxon>
        <taxon>Hymenostomatida</taxon>
        <taxon>Tetrahymenina</taxon>
        <taxon>Tetrahymenidae</taxon>
        <taxon>Tetrahymena</taxon>
    </lineage>
</organism>
<name>Q22UK2_TETTS</name>
<dbReference type="PANTHER" id="PTHR11319:SF35">
    <property type="entry name" value="OUTER MEMBRANE PROTEIN PMPC-RELATED"/>
    <property type="match status" value="1"/>
</dbReference>
<dbReference type="RefSeq" id="XP_001009213.2">
    <property type="nucleotide sequence ID" value="XM_001009213.2"/>
</dbReference>
<evidence type="ECO:0000256" key="1">
    <source>
        <dbReference type="SAM" id="Phobius"/>
    </source>
</evidence>
<dbReference type="HOGENOM" id="CLU_1417783_0_0_1"/>
<dbReference type="Proteomes" id="UP000009168">
    <property type="component" value="Unassembled WGS sequence"/>
</dbReference>
<proteinExistence type="predicted"/>
<dbReference type="OrthoDB" id="77931at2759"/>
<keyword evidence="3" id="KW-1185">Reference proteome</keyword>
<protein>
    <submittedName>
        <fullName evidence="2">Transmembrane protein, putative</fullName>
    </submittedName>
</protein>
<evidence type="ECO:0000313" key="2">
    <source>
        <dbReference type="EMBL" id="EAR88968.2"/>
    </source>
</evidence>